<protein>
    <recommendedName>
        <fullName evidence="4">DUF2178 domain-containing protein</fullName>
    </recommendedName>
</protein>
<dbReference type="AlphaFoldDB" id="A0A0C7NWS5"/>
<sequence length="145" mass="16492">MENYKKVVKSRIWMLSFIVILAVGLAIFDVFWASDEMKESTIYGFQSGVIDALGILAAIFLIRYKKLLHNEKELKIQYNKENDERMKAIKAKAGMPILLITSLAMMIAGVIAGYFNFTIFTVLIITSVCQLLVSLVIKLIYMKIM</sequence>
<evidence type="ECO:0000313" key="2">
    <source>
        <dbReference type="EMBL" id="CEP77803.1"/>
    </source>
</evidence>
<evidence type="ECO:0000256" key="1">
    <source>
        <dbReference type="SAM" id="Phobius"/>
    </source>
</evidence>
<reference evidence="3" key="1">
    <citation type="submission" date="2014-11" db="EMBL/GenBank/DDBJ databases">
        <authorList>
            <person name="Wibberg D."/>
        </authorList>
    </citation>
    <scope>NUCLEOTIDE SEQUENCE [LARGE SCALE GENOMIC DNA]</scope>
    <source>
        <strain evidence="3">L3</strain>
    </source>
</reference>
<dbReference type="Proteomes" id="UP000032809">
    <property type="component" value="Chromosome I"/>
</dbReference>
<evidence type="ECO:0008006" key="4">
    <source>
        <dbReference type="Google" id="ProtNLM"/>
    </source>
</evidence>
<feature type="transmembrane region" description="Helical" evidence="1">
    <location>
        <begin position="40"/>
        <end position="62"/>
    </location>
</feature>
<dbReference type="RefSeq" id="WP_045087364.1">
    <property type="nucleotide sequence ID" value="NZ_LN824141.1"/>
</dbReference>
<name>A0A0C7NWS5_DEFTU</name>
<keyword evidence="1" id="KW-0812">Transmembrane</keyword>
<keyword evidence="1" id="KW-0472">Membrane</keyword>
<dbReference type="EMBL" id="LN824141">
    <property type="protein sequence ID" value="CEP77803.1"/>
    <property type="molecule type" value="Genomic_DNA"/>
</dbReference>
<evidence type="ECO:0000313" key="3">
    <source>
        <dbReference type="Proteomes" id="UP000032809"/>
    </source>
</evidence>
<dbReference type="OrthoDB" id="1985140at2"/>
<organism evidence="2 3">
    <name type="scientific">Defluviitoga tunisiensis</name>
    <dbReference type="NCBI Taxonomy" id="1006576"/>
    <lineage>
        <taxon>Bacteria</taxon>
        <taxon>Thermotogati</taxon>
        <taxon>Thermotogota</taxon>
        <taxon>Thermotogae</taxon>
        <taxon>Petrotogales</taxon>
        <taxon>Petrotogaceae</taxon>
        <taxon>Defluviitoga</taxon>
    </lineage>
</organism>
<feature type="transmembrane region" description="Helical" evidence="1">
    <location>
        <begin position="95"/>
        <end position="115"/>
    </location>
</feature>
<gene>
    <name evidence="2" type="ORF">DTL3_0481</name>
</gene>
<feature type="transmembrane region" description="Helical" evidence="1">
    <location>
        <begin position="12"/>
        <end position="34"/>
    </location>
</feature>
<feature type="transmembrane region" description="Helical" evidence="1">
    <location>
        <begin position="121"/>
        <end position="141"/>
    </location>
</feature>
<keyword evidence="1" id="KW-1133">Transmembrane helix</keyword>
<keyword evidence="3" id="KW-1185">Reference proteome</keyword>
<dbReference type="HOGENOM" id="CLU_146611_1_0_0"/>
<proteinExistence type="predicted"/>
<accession>A0A0C7NWS5</accession>
<dbReference type="KEGG" id="dtn:DTL3_0481"/>
<dbReference type="STRING" id="1006576.DTL3_0481"/>